<dbReference type="PROSITE" id="PS50404">
    <property type="entry name" value="GST_NTER"/>
    <property type="match status" value="1"/>
</dbReference>
<evidence type="ECO:0000313" key="3">
    <source>
        <dbReference type="EMBL" id="PZM14634.1"/>
    </source>
</evidence>
<dbReference type="InterPro" id="IPR036249">
    <property type="entry name" value="Thioredoxin-like_sf"/>
</dbReference>
<dbReference type="SFLD" id="SFLDG00358">
    <property type="entry name" value="Main_(cytGST)"/>
    <property type="match status" value="1"/>
</dbReference>
<feature type="domain" description="GST C-terminal" evidence="2">
    <location>
        <begin position="89"/>
        <end position="212"/>
    </location>
</feature>
<dbReference type="InterPro" id="IPR010987">
    <property type="entry name" value="Glutathione-S-Trfase_C-like"/>
</dbReference>
<proteinExistence type="predicted"/>
<protein>
    <submittedName>
        <fullName evidence="3">Glutathione S-transferase</fullName>
    </submittedName>
</protein>
<dbReference type="InterPro" id="IPR004045">
    <property type="entry name" value="Glutathione_S-Trfase_N"/>
</dbReference>
<gene>
    <name evidence="3" type="ORF">CPY51_10375</name>
</gene>
<dbReference type="InterPro" id="IPR040079">
    <property type="entry name" value="Glutathione_S-Trfase"/>
</dbReference>
<dbReference type="PANTHER" id="PTHR44051">
    <property type="entry name" value="GLUTATHIONE S-TRANSFERASE-RELATED"/>
    <property type="match status" value="1"/>
</dbReference>
<keyword evidence="4" id="KW-1185">Reference proteome</keyword>
<dbReference type="Proteomes" id="UP000248925">
    <property type="component" value="Unassembled WGS sequence"/>
</dbReference>
<dbReference type="PANTHER" id="PTHR44051:SF8">
    <property type="entry name" value="GLUTATHIONE S-TRANSFERASE GSTA"/>
    <property type="match status" value="1"/>
</dbReference>
<dbReference type="SUPFAM" id="SSF47616">
    <property type="entry name" value="GST C-terminal domain-like"/>
    <property type="match status" value="1"/>
</dbReference>
<organism evidence="3 4">
    <name type="scientific">Rhizobium tubonense</name>
    <dbReference type="NCBI Taxonomy" id="484088"/>
    <lineage>
        <taxon>Bacteria</taxon>
        <taxon>Pseudomonadati</taxon>
        <taxon>Pseudomonadota</taxon>
        <taxon>Alphaproteobacteria</taxon>
        <taxon>Hyphomicrobiales</taxon>
        <taxon>Rhizobiaceae</taxon>
        <taxon>Rhizobium/Agrobacterium group</taxon>
        <taxon>Rhizobium</taxon>
    </lineage>
</organism>
<keyword evidence="3" id="KW-0808">Transferase</keyword>
<dbReference type="Gene3D" id="3.40.30.10">
    <property type="entry name" value="Glutaredoxin"/>
    <property type="match status" value="1"/>
</dbReference>
<dbReference type="RefSeq" id="WP_111160165.1">
    <property type="nucleotide sequence ID" value="NZ_PCDP01000032.1"/>
</dbReference>
<dbReference type="SFLD" id="SFLDG01150">
    <property type="entry name" value="Main.1:_Beta-like"/>
    <property type="match status" value="1"/>
</dbReference>
<dbReference type="SUPFAM" id="SSF52833">
    <property type="entry name" value="Thioredoxin-like"/>
    <property type="match status" value="1"/>
</dbReference>
<dbReference type="EMBL" id="PCDP01000032">
    <property type="protein sequence ID" value="PZM14634.1"/>
    <property type="molecule type" value="Genomic_DNA"/>
</dbReference>
<reference evidence="3 4" key="1">
    <citation type="journal article" date="2018" name="Sci. Rep.">
        <title>Rhizobium tumorigenes sp. nov., a novel plant tumorigenic bacterium isolated from cane gall tumors on thornless blackberry.</title>
        <authorList>
            <person name="Kuzmanovi N."/>
            <person name="Smalla K."/>
            <person name="Gronow S."/>
            <person name="PuBawska J."/>
        </authorList>
    </citation>
    <scope>NUCLEOTIDE SEQUENCE [LARGE SCALE GENOMIC DNA]</scope>
    <source>
        <strain evidence="3 4">CCBAU 85046</strain>
    </source>
</reference>
<dbReference type="PROSITE" id="PS50405">
    <property type="entry name" value="GST_CTER"/>
    <property type="match status" value="1"/>
</dbReference>
<evidence type="ECO:0000313" key="4">
    <source>
        <dbReference type="Proteomes" id="UP000248925"/>
    </source>
</evidence>
<sequence>MIEVYAFSTPNSIRVPIALEELGLAYELRPVNVRKGEQKLPDYLAINPNGKVPLLVDSEGFDGAPVTISESGAILVYLAEKTGKLLPLDGVGRVRVFEQMFFHLTSVGPAFGQLGFFKRQAAEQNPLAIARFQVESERVLAVLEGVLGERQFVAGDTFSIADIVHFGWLWRREFAGIDFENSPNIVRWYSQIDARPAFKRAIEKVVALVPAA</sequence>
<comment type="caution">
    <text evidence="3">The sequence shown here is derived from an EMBL/GenBank/DDBJ whole genome shotgun (WGS) entry which is preliminary data.</text>
</comment>
<dbReference type="InterPro" id="IPR036282">
    <property type="entry name" value="Glutathione-S-Trfase_C_sf"/>
</dbReference>
<dbReference type="GO" id="GO:0016740">
    <property type="term" value="F:transferase activity"/>
    <property type="evidence" value="ECO:0007669"/>
    <property type="project" value="UniProtKB-KW"/>
</dbReference>
<dbReference type="Pfam" id="PF13409">
    <property type="entry name" value="GST_N_2"/>
    <property type="match status" value="1"/>
</dbReference>
<feature type="domain" description="GST N-terminal" evidence="1">
    <location>
        <begin position="1"/>
        <end position="86"/>
    </location>
</feature>
<dbReference type="CDD" id="cd03048">
    <property type="entry name" value="GST_N_Ure2p_like"/>
    <property type="match status" value="1"/>
</dbReference>
<dbReference type="SFLD" id="SFLDG01151">
    <property type="entry name" value="Main.2:_Nu-like"/>
    <property type="match status" value="1"/>
</dbReference>
<evidence type="ECO:0000259" key="1">
    <source>
        <dbReference type="PROSITE" id="PS50404"/>
    </source>
</evidence>
<dbReference type="InterPro" id="IPR004046">
    <property type="entry name" value="GST_C"/>
</dbReference>
<dbReference type="Pfam" id="PF00043">
    <property type="entry name" value="GST_C"/>
    <property type="match status" value="1"/>
</dbReference>
<name>A0A2W4DCU3_9HYPH</name>
<dbReference type="AlphaFoldDB" id="A0A2W4DCU3"/>
<dbReference type="SFLD" id="SFLDS00019">
    <property type="entry name" value="Glutathione_Transferase_(cytos"/>
    <property type="match status" value="1"/>
</dbReference>
<dbReference type="OrthoDB" id="9803562at2"/>
<evidence type="ECO:0000259" key="2">
    <source>
        <dbReference type="PROSITE" id="PS50405"/>
    </source>
</evidence>
<accession>A0A2W4DCU3</accession>
<dbReference type="Gene3D" id="1.20.1050.10">
    <property type="match status" value="1"/>
</dbReference>